<dbReference type="Proteomes" id="UP000027222">
    <property type="component" value="Unassembled WGS sequence"/>
</dbReference>
<dbReference type="PANTHER" id="PTHR35006">
    <property type="entry name" value="GLYOXALASE FAMILY PROTEIN (AFU_ORTHOLOGUE AFUA_5G14830)"/>
    <property type="match status" value="1"/>
</dbReference>
<gene>
    <name evidence="2" type="ORF">GALMADRAFT_78010</name>
</gene>
<dbReference type="InterPro" id="IPR029068">
    <property type="entry name" value="Glyas_Bleomycin-R_OHBP_Dase"/>
</dbReference>
<feature type="domain" description="VOC" evidence="1">
    <location>
        <begin position="2"/>
        <end position="120"/>
    </location>
</feature>
<evidence type="ECO:0000313" key="3">
    <source>
        <dbReference type="Proteomes" id="UP000027222"/>
    </source>
</evidence>
<dbReference type="InterPro" id="IPR004360">
    <property type="entry name" value="Glyas_Fos-R_dOase_dom"/>
</dbReference>
<sequence>MVLHHVRVFVSSLPEATKFYLAALAPLGYKELYTIEGVVAGLGVKSPDLMIAVKSDTPPTKGLHLAFAAESKEVVDQFYEAAMKAGAKDNGPPGLRNYAPGYYAAFVIDPEGNNIEVVHL</sequence>
<accession>A0A067SG69</accession>
<dbReference type="Pfam" id="PF00903">
    <property type="entry name" value="Glyoxalase"/>
    <property type="match status" value="1"/>
</dbReference>
<dbReference type="InterPro" id="IPR037523">
    <property type="entry name" value="VOC_core"/>
</dbReference>
<evidence type="ECO:0000259" key="1">
    <source>
        <dbReference type="PROSITE" id="PS51819"/>
    </source>
</evidence>
<name>A0A067SG69_GALM3</name>
<dbReference type="PROSITE" id="PS51819">
    <property type="entry name" value="VOC"/>
    <property type="match status" value="1"/>
</dbReference>
<evidence type="ECO:0000313" key="2">
    <source>
        <dbReference type="EMBL" id="KDR68972.1"/>
    </source>
</evidence>
<dbReference type="STRING" id="685588.A0A067SG69"/>
<dbReference type="PANTHER" id="PTHR35006:SF2">
    <property type="entry name" value="GLYOXALASE FAMILY PROTEIN (AFU_ORTHOLOGUE AFUA_5G14830)"/>
    <property type="match status" value="1"/>
</dbReference>
<dbReference type="AlphaFoldDB" id="A0A067SG69"/>
<organism evidence="2 3">
    <name type="scientific">Galerina marginata (strain CBS 339.88)</name>
    <dbReference type="NCBI Taxonomy" id="685588"/>
    <lineage>
        <taxon>Eukaryota</taxon>
        <taxon>Fungi</taxon>
        <taxon>Dikarya</taxon>
        <taxon>Basidiomycota</taxon>
        <taxon>Agaricomycotina</taxon>
        <taxon>Agaricomycetes</taxon>
        <taxon>Agaricomycetidae</taxon>
        <taxon>Agaricales</taxon>
        <taxon>Agaricineae</taxon>
        <taxon>Strophariaceae</taxon>
        <taxon>Galerina</taxon>
    </lineage>
</organism>
<keyword evidence="3" id="KW-1185">Reference proteome</keyword>
<proteinExistence type="predicted"/>
<protein>
    <recommendedName>
        <fullName evidence="1">VOC domain-containing protein</fullName>
    </recommendedName>
</protein>
<dbReference type="EMBL" id="KL142405">
    <property type="protein sequence ID" value="KDR68972.1"/>
    <property type="molecule type" value="Genomic_DNA"/>
</dbReference>
<dbReference type="Gene3D" id="3.10.180.10">
    <property type="entry name" value="2,3-Dihydroxybiphenyl 1,2-Dioxygenase, domain 1"/>
    <property type="match status" value="1"/>
</dbReference>
<dbReference type="SUPFAM" id="SSF54593">
    <property type="entry name" value="Glyoxalase/Bleomycin resistance protein/Dihydroxybiphenyl dioxygenase"/>
    <property type="match status" value="1"/>
</dbReference>
<dbReference type="HOGENOM" id="CLU_046006_6_1_1"/>
<dbReference type="OrthoDB" id="10249419at2759"/>
<dbReference type="CDD" id="cd07262">
    <property type="entry name" value="VOC_like"/>
    <property type="match status" value="1"/>
</dbReference>
<reference evidence="3" key="1">
    <citation type="journal article" date="2014" name="Proc. Natl. Acad. Sci. U.S.A.">
        <title>Extensive sampling of basidiomycete genomes demonstrates inadequacy of the white-rot/brown-rot paradigm for wood decay fungi.</title>
        <authorList>
            <person name="Riley R."/>
            <person name="Salamov A.A."/>
            <person name="Brown D.W."/>
            <person name="Nagy L.G."/>
            <person name="Floudas D."/>
            <person name="Held B.W."/>
            <person name="Levasseur A."/>
            <person name="Lombard V."/>
            <person name="Morin E."/>
            <person name="Otillar R."/>
            <person name="Lindquist E.A."/>
            <person name="Sun H."/>
            <person name="LaButti K.M."/>
            <person name="Schmutz J."/>
            <person name="Jabbour D."/>
            <person name="Luo H."/>
            <person name="Baker S.E."/>
            <person name="Pisabarro A.G."/>
            <person name="Walton J.D."/>
            <person name="Blanchette R.A."/>
            <person name="Henrissat B."/>
            <person name="Martin F."/>
            <person name="Cullen D."/>
            <person name="Hibbett D.S."/>
            <person name="Grigoriev I.V."/>
        </authorList>
    </citation>
    <scope>NUCLEOTIDE SEQUENCE [LARGE SCALE GENOMIC DNA]</scope>
    <source>
        <strain evidence="3">CBS 339.88</strain>
    </source>
</reference>